<evidence type="ECO:0000256" key="2">
    <source>
        <dbReference type="SAM" id="Phobius"/>
    </source>
</evidence>
<dbReference type="Gramene" id="Pp3c22_14950V3.2">
    <property type="protein sequence ID" value="Pp3c22_14950V3.2"/>
    <property type="gene ID" value="Pp3c22_14950"/>
</dbReference>
<gene>
    <name evidence="3" type="ORF">PHYPA_027172</name>
</gene>
<accession>A0A2K1INK0</accession>
<dbReference type="EMBL" id="ABEU02000022">
    <property type="protein sequence ID" value="PNR30856.1"/>
    <property type="molecule type" value="Genomic_DNA"/>
</dbReference>
<reference evidence="3 5" key="1">
    <citation type="journal article" date="2008" name="Science">
        <title>The Physcomitrella genome reveals evolutionary insights into the conquest of land by plants.</title>
        <authorList>
            <person name="Rensing S."/>
            <person name="Lang D."/>
            <person name="Zimmer A."/>
            <person name="Terry A."/>
            <person name="Salamov A."/>
            <person name="Shapiro H."/>
            <person name="Nishiyama T."/>
            <person name="Perroud P.-F."/>
            <person name="Lindquist E."/>
            <person name="Kamisugi Y."/>
            <person name="Tanahashi T."/>
            <person name="Sakakibara K."/>
            <person name="Fujita T."/>
            <person name="Oishi K."/>
            <person name="Shin-I T."/>
            <person name="Kuroki Y."/>
            <person name="Toyoda A."/>
            <person name="Suzuki Y."/>
            <person name="Hashimoto A."/>
            <person name="Yamaguchi K."/>
            <person name="Sugano A."/>
            <person name="Kohara Y."/>
            <person name="Fujiyama A."/>
            <person name="Anterola A."/>
            <person name="Aoki S."/>
            <person name="Ashton N."/>
            <person name="Barbazuk W.B."/>
            <person name="Barker E."/>
            <person name="Bennetzen J."/>
            <person name="Bezanilla M."/>
            <person name="Blankenship R."/>
            <person name="Cho S.H."/>
            <person name="Dutcher S."/>
            <person name="Estelle M."/>
            <person name="Fawcett J.A."/>
            <person name="Gundlach H."/>
            <person name="Hanada K."/>
            <person name="Heyl A."/>
            <person name="Hicks K.A."/>
            <person name="Hugh J."/>
            <person name="Lohr M."/>
            <person name="Mayer K."/>
            <person name="Melkozernov A."/>
            <person name="Murata T."/>
            <person name="Nelson D."/>
            <person name="Pils B."/>
            <person name="Prigge M."/>
            <person name="Reiss B."/>
            <person name="Renner T."/>
            <person name="Rombauts S."/>
            <person name="Rushton P."/>
            <person name="Sanderfoot A."/>
            <person name="Schween G."/>
            <person name="Shiu S.-H."/>
            <person name="Stueber K."/>
            <person name="Theodoulou F.L."/>
            <person name="Tu H."/>
            <person name="Van de Peer Y."/>
            <person name="Verrier P.J."/>
            <person name="Waters E."/>
            <person name="Wood A."/>
            <person name="Yang L."/>
            <person name="Cove D."/>
            <person name="Cuming A."/>
            <person name="Hasebe M."/>
            <person name="Lucas S."/>
            <person name="Mishler D.B."/>
            <person name="Reski R."/>
            <person name="Grigoriev I."/>
            <person name="Quatrano R.S."/>
            <person name="Boore J.L."/>
        </authorList>
    </citation>
    <scope>NUCLEOTIDE SEQUENCE [LARGE SCALE GENOMIC DNA]</scope>
    <source>
        <strain evidence="4 5">cv. Gransden 2004</strain>
    </source>
</reference>
<evidence type="ECO:0000313" key="4">
    <source>
        <dbReference type="EnsemblPlants" id="Pp3c22_14950V3.1"/>
    </source>
</evidence>
<evidence type="ECO:0000313" key="3">
    <source>
        <dbReference type="EMBL" id="PNR30856.1"/>
    </source>
</evidence>
<dbReference type="Proteomes" id="UP000006727">
    <property type="component" value="Chromosome 22"/>
</dbReference>
<keyword evidence="2" id="KW-1133">Transmembrane helix</keyword>
<reference evidence="4" key="3">
    <citation type="submission" date="2020-12" db="UniProtKB">
        <authorList>
            <consortium name="EnsemblPlants"/>
        </authorList>
    </citation>
    <scope>IDENTIFICATION</scope>
</reference>
<evidence type="ECO:0000313" key="5">
    <source>
        <dbReference type="Proteomes" id="UP000006727"/>
    </source>
</evidence>
<dbReference type="AlphaFoldDB" id="A0A2K1INK0"/>
<proteinExistence type="predicted"/>
<reference evidence="3 5" key="2">
    <citation type="journal article" date="2018" name="Plant J.">
        <title>The Physcomitrella patens chromosome-scale assembly reveals moss genome structure and evolution.</title>
        <authorList>
            <person name="Lang D."/>
            <person name="Ullrich K.K."/>
            <person name="Murat F."/>
            <person name="Fuchs J."/>
            <person name="Jenkins J."/>
            <person name="Haas F.B."/>
            <person name="Piednoel M."/>
            <person name="Gundlach H."/>
            <person name="Van Bel M."/>
            <person name="Meyberg R."/>
            <person name="Vives C."/>
            <person name="Morata J."/>
            <person name="Symeonidi A."/>
            <person name="Hiss M."/>
            <person name="Muchero W."/>
            <person name="Kamisugi Y."/>
            <person name="Saleh O."/>
            <person name="Blanc G."/>
            <person name="Decker E.L."/>
            <person name="van Gessel N."/>
            <person name="Grimwood J."/>
            <person name="Hayes R.D."/>
            <person name="Graham S.W."/>
            <person name="Gunter L.E."/>
            <person name="McDaniel S.F."/>
            <person name="Hoernstein S.N.W."/>
            <person name="Larsson A."/>
            <person name="Li F.W."/>
            <person name="Perroud P.F."/>
            <person name="Phillips J."/>
            <person name="Ranjan P."/>
            <person name="Rokshar D.S."/>
            <person name="Rothfels C.J."/>
            <person name="Schneider L."/>
            <person name="Shu S."/>
            <person name="Stevenson D.W."/>
            <person name="Thummler F."/>
            <person name="Tillich M."/>
            <person name="Villarreal Aguilar J.C."/>
            <person name="Widiez T."/>
            <person name="Wong G.K."/>
            <person name="Wymore A."/>
            <person name="Zhang Y."/>
            <person name="Zimmer A.D."/>
            <person name="Quatrano R.S."/>
            <person name="Mayer K.F.X."/>
            <person name="Goodstein D."/>
            <person name="Casacuberta J.M."/>
            <person name="Vandepoele K."/>
            <person name="Reski R."/>
            <person name="Cuming A.C."/>
            <person name="Tuskan G.A."/>
            <person name="Maumus F."/>
            <person name="Salse J."/>
            <person name="Schmutz J."/>
            <person name="Rensing S.A."/>
        </authorList>
    </citation>
    <scope>NUCLEOTIDE SEQUENCE [LARGE SCALE GENOMIC DNA]</scope>
    <source>
        <strain evidence="4 5">cv. Gransden 2004</strain>
    </source>
</reference>
<dbReference type="Gramene" id="Pp3c22_14950V3.1">
    <property type="protein sequence ID" value="Pp3c22_14950V3.1"/>
    <property type="gene ID" value="Pp3c22_14950"/>
</dbReference>
<protein>
    <submittedName>
        <fullName evidence="3 4">Uncharacterized protein</fullName>
    </submittedName>
</protein>
<dbReference type="InParanoid" id="A0A2K1INK0"/>
<feature type="transmembrane region" description="Helical" evidence="2">
    <location>
        <begin position="20"/>
        <end position="39"/>
    </location>
</feature>
<keyword evidence="2" id="KW-0472">Membrane</keyword>
<sequence length="143" mass="16556">MMMTFGSNLRRGNLGFRNIVYAAFLLFTCIIILFQIERYSRMISQVARKQSLVFANLLLQSQTVHNISEEQYLLHNLQNNDQLPMSTSLQDGTHQSNSAMKLRRDHTALNDIKTHGARHFSGIPHGKRSRDARRHRKARTTTF</sequence>
<keyword evidence="2" id="KW-0812">Transmembrane</keyword>
<organism evidence="3">
    <name type="scientific">Physcomitrium patens</name>
    <name type="common">Spreading-leaved earth moss</name>
    <name type="synonym">Physcomitrella patens</name>
    <dbReference type="NCBI Taxonomy" id="3218"/>
    <lineage>
        <taxon>Eukaryota</taxon>
        <taxon>Viridiplantae</taxon>
        <taxon>Streptophyta</taxon>
        <taxon>Embryophyta</taxon>
        <taxon>Bryophyta</taxon>
        <taxon>Bryophytina</taxon>
        <taxon>Bryopsida</taxon>
        <taxon>Funariidae</taxon>
        <taxon>Funariales</taxon>
        <taxon>Funariaceae</taxon>
        <taxon>Physcomitrium</taxon>
    </lineage>
</organism>
<name>A0A2K1INK0_PHYPA</name>
<dbReference type="EnsemblPlants" id="Pp3c22_14950V3.2">
    <property type="protein sequence ID" value="Pp3c22_14950V3.2"/>
    <property type="gene ID" value="Pp3c22_14950"/>
</dbReference>
<feature type="compositionally biased region" description="Basic residues" evidence="1">
    <location>
        <begin position="125"/>
        <end position="143"/>
    </location>
</feature>
<evidence type="ECO:0000256" key="1">
    <source>
        <dbReference type="SAM" id="MobiDB-lite"/>
    </source>
</evidence>
<feature type="region of interest" description="Disordered" evidence="1">
    <location>
        <begin position="116"/>
        <end position="143"/>
    </location>
</feature>
<dbReference type="EnsemblPlants" id="Pp3c22_14950V3.1">
    <property type="protein sequence ID" value="Pp3c22_14950V3.1"/>
    <property type="gene ID" value="Pp3c22_14950"/>
</dbReference>
<keyword evidence="5" id="KW-1185">Reference proteome</keyword>